<evidence type="ECO:0000313" key="1">
    <source>
        <dbReference type="EMBL" id="KAK2163452.1"/>
    </source>
</evidence>
<reference evidence="1" key="1">
    <citation type="journal article" date="2023" name="Mol. Biol. Evol.">
        <title>Third-Generation Sequencing Reveals the Adaptive Role of the Epigenome in Three Deep-Sea Polychaetes.</title>
        <authorList>
            <person name="Perez M."/>
            <person name="Aroh O."/>
            <person name="Sun Y."/>
            <person name="Lan Y."/>
            <person name="Juniper S.K."/>
            <person name="Young C.R."/>
            <person name="Angers B."/>
            <person name="Qian P.Y."/>
        </authorList>
    </citation>
    <scope>NUCLEOTIDE SEQUENCE</scope>
    <source>
        <strain evidence="1">P08H-3</strain>
    </source>
</reference>
<dbReference type="EMBL" id="JAODUP010000079">
    <property type="protein sequence ID" value="KAK2163452.1"/>
    <property type="molecule type" value="Genomic_DNA"/>
</dbReference>
<evidence type="ECO:0000313" key="2">
    <source>
        <dbReference type="Proteomes" id="UP001208570"/>
    </source>
</evidence>
<accession>A0AAD9K230</accession>
<keyword evidence="2" id="KW-1185">Reference proteome</keyword>
<dbReference type="AlphaFoldDB" id="A0AAD9K230"/>
<dbReference type="PANTHER" id="PTHR33395">
    <property type="entry name" value="TRANSCRIPTASE, PUTATIVE-RELATED-RELATED"/>
    <property type="match status" value="1"/>
</dbReference>
<dbReference type="GO" id="GO:0061343">
    <property type="term" value="P:cell adhesion involved in heart morphogenesis"/>
    <property type="evidence" value="ECO:0007669"/>
    <property type="project" value="TreeGrafter"/>
</dbReference>
<name>A0AAD9K230_9ANNE</name>
<dbReference type="GO" id="GO:0007508">
    <property type="term" value="P:larval heart development"/>
    <property type="evidence" value="ECO:0007669"/>
    <property type="project" value="TreeGrafter"/>
</dbReference>
<proteinExistence type="predicted"/>
<dbReference type="GO" id="GO:0031012">
    <property type="term" value="C:extracellular matrix"/>
    <property type="evidence" value="ECO:0007669"/>
    <property type="project" value="TreeGrafter"/>
</dbReference>
<gene>
    <name evidence="1" type="ORF">LSH36_79g05031</name>
</gene>
<comment type="caution">
    <text evidence="1">The sequence shown here is derived from an EMBL/GenBank/DDBJ whole genome shotgun (WGS) entry which is preliminary data.</text>
</comment>
<protein>
    <submittedName>
        <fullName evidence="1">Uncharacterized protein</fullName>
    </submittedName>
</protein>
<organism evidence="1 2">
    <name type="scientific">Paralvinella palmiformis</name>
    <dbReference type="NCBI Taxonomy" id="53620"/>
    <lineage>
        <taxon>Eukaryota</taxon>
        <taxon>Metazoa</taxon>
        <taxon>Spiralia</taxon>
        <taxon>Lophotrochozoa</taxon>
        <taxon>Annelida</taxon>
        <taxon>Polychaeta</taxon>
        <taxon>Sedentaria</taxon>
        <taxon>Canalipalpata</taxon>
        <taxon>Terebellida</taxon>
        <taxon>Terebelliformia</taxon>
        <taxon>Alvinellidae</taxon>
        <taxon>Paralvinella</taxon>
    </lineage>
</organism>
<dbReference type="PANTHER" id="PTHR33395:SF22">
    <property type="entry name" value="REVERSE TRANSCRIPTASE DOMAIN-CONTAINING PROTEIN"/>
    <property type="match status" value="1"/>
</dbReference>
<dbReference type="Proteomes" id="UP001208570">
    <property type="component" value="Unassembled WGS sequence"/>
</dbReference>
<sequence>MVSNVEYHAGLGLSDHIIIICNLQVSSKNQNKAEPRFRYHKGDYKKMNQNLLEMDWETDLNALTAEDAWTFFSSMLNDQMMKYIPKSALSKDKRRSI</sequence>